<dbReference type="SUPFAM" id="SSF56112">
    <property type="entry name" value="Protein kinase-like (PK-like)"/>
    <property type="match status" value="1"/>
</dbReference>
<evidence type="ECO:0000256" key="6">
    <source>
        <dbReference type="ARBA" id="ARBA00022777"/>
    </source>
</evidence>
<dbReference type="Proteomes" id="UP000663760">
    <property type="component" value="Chromosome 4"/>
</dbReference>
<comment type="catalytic activity">
    <reaction evidence="9">
        <text>L-seryl-[protein] + ATP = O-phospho-L-seryl-[protein] + ADP + H(+)</text>
        <dbReference type="Rhea" id="RHEA:17989"/>
        <dbReference type="Rhea" id="RHEA-COMP:9863"/>
        <dbReference type="Rhea" id="RHEA-COMP:11604"/>
        <dbReference type="ChEBI" id="CHEBI:15378"/>
        <dbReference type="ChEBI" id="CHEBI:29999"/>
        <dbReference type="ChEBI" id="CHEBI:30616"/>
        <dbReference type="ChEBI" id="CHEBI:83421"/>
        <dbReference type="ChEBI" id="CHEBI:456216"/>
        <dbReference type="EC" id="2.7.11.1"/>
    </reaction>
</comment>
<evidence type="ECO:0000256" key="5">
    <source>
        <dbReference type="ARBA" id="ARBA00022741"/>
    </source>
</evidence>
<dbReference type="Gene3D" id="3.30.200.20">
    <property type="entry name" value="Phosphorylase Kinase, domain 1"/>
    <property type="match status" value="1"/>
</dbReference>
<evidence type="ECO:0000313" key="13">
    <source>
        <dbReference type="Proteomes" id="UP000663760"/>
    </source>
</evidence>
<name>A0A7I8KAL4_SPIIN</name>
<evidence type="ECO:0000256" key="4">
    <source>
        <dbReference type="ARBA" id="ARBA00022679"/>
    </source>
</evidence>
<accession>A0A7I8KAL4</accession>
<dbReference type="PANTHER" id="PTHR45637">
    <property type="entry name" value="FLIPPASE KINASE 1-RELATED"/>
    <property type="match status" value="1"/>
</dbReference>
<dbReference type="EMBL" id="LR746267">
    <property type="protein sequence ID" value="CAA7394015.1"/>
    <property type="molecule type" value="Genomic_DNA"/>
</dbReference>
<keyword evidence="6" id="KW-0418">Kinase</keyword>
<dbReference type="Pfam" id="PF00069">
    <property type="entry name" value="Pkinase"/>
    <property type="match status" value="2"/>
</dbReference>
<dbReference type="OrthoDB" id="432483at2759"/>
<evidence type="ECO:0000259" key="11">
    <source>
        <dbReference type="PROSITE" id="PS50011"/>
    </source>
</evidence>
<gene>
    <name evidence="12" type="ORF">SI8410_04004676</name>
</gene>
<dbReference type="Gene3D" id="1.10.510.10">
    <property type="entry name" value="Transferase(Phosphotransferase) domain 1"/>
    <property type="match status" value="1"/>
</dbReference>
<evidence type="ECO:0000256" key="7">
    <source>
        <dbReference type="ARBA" id="ARBA00022840"/>
    </source>
</evidence>
<dbReference type="EC" id="2.7.11.1" evidence="2"/>
<dbReference type="AlphaFoldDB" id="A0A7I8KAL4"/>
<dbReference type="GO" id="GO:0004674">
    <property type="term" value="F:protein serine/threonine kinase activity"/>
    <property type="evidence" value="ECO:0007669"/>
    <property type="project" value="UniProtKB-KW"/>
</dbReference>
<feature type="compositionally biased region" description="Low complexity" evidence="10">
    <location>
        <begin position="64"/>
        <end position="92"/>
    </location>
</feature>
<keyword evidence="7" id="KW-0067">ATP-binding</keyword>
<dbReference type="GO" id="GO:0005524">
    <property type="term" value="F:ATP binding"/>
    <property type="evidence" value="ECO:0007669"/>
    <property type="project" value="UniProtKB-KW"/>
</dbReference>
<dbReference type="InterPro" id="IPR000719">
    <property type="entry name" value="Prot_kinase_dom"/>
</dbReference>
<evidence type="ECO:0000256" key="1">
    <source>
        <dbReference type="ARBA" id="ARBA00009903"/>
    </source>
</evidence>
<feature type="domain" description="Protein kinase" evidence="11">
    <location>
        <begin position="152"/>
        <end position="490"/>
    </location>
</feature>
<dbReference type="SMART" id="SM00220">
    <property type="entry name" value="S_TKc"/>
    <property type="match status" value="1"/>
</dbReference>
<dbReference type="PROSITE" id="PS50011">
    <property type="entry name" value="PROTEIN_KINASE_DOM"/>
    <property type="match status" value="1"/>
</dbReference>
<keyword evidence="3" id="KW-0723">Serine/threonine-protein kinase</keyword>
<evidence type="ECO:0000256" key="3">
    <source>
        <dbReference type="ARBA" id="ARBA00022527"/>
    </source>
</evidence>
<feature type="region of interest" description="Disordered" evidence="10">
    <location>
        <begin position="1"/>
        <end position="117"/>
    </location>
</feature>
<keyword evidence="5" id="KW-0547">Nucleotide-binding</keyword>
<dbReference type="InterPro" id="IPR011009">
    <property type="entry name" value="Kinase-like_dom_sf"/>
</dbReference>
<feature type="compositionally biased region" description="Basic and acidic residues" evidence="10">
    <location>
        <begin position="27"/>
        <end position="45"/>
    </location>
</feature>
<evidence type="ECO:0000256" key="10">
    <source>
        <dbReference type="SAM" id="MobiDB-lite"/>
    </source>
</evidence>
<comment type="catalytic activity">
    <reaction evidence="8">
        <text>L-threonyl-[protein] + ATP = O-phospho-L-threonyl-[protein] + ADP + H(+)</text>
        <dbReference type="Rhea" id="RHEA:46608"/>
        <dbReference type="Rhea" id="RHEA-COMP:11060"/>
        <dbReference type="Rhea" id="RHEA-COMP:11605"/>
        <dbReference type="ChEBI" id="CHEBI:15378"/>
        <dbReference type="ChEBI" id="CHEBI:30013"/>
        <dbReference type="ChEBI" id="CHEBI:30616"/>
        <dbReference type="ChEBI" id="CHEBI:61977"/>
        <dbReference type="ChEBI" id="CHEBI:456216"/>
        <dbReference type="EC" id="2.7.11.1"/>
    </reaction>
</comment>
<feature type="compositionally biased region" description="Low complexity" evidence="10">
    <location>
        <begin position="9"/>
        <end position="26"/>
    </location>
</feature>
<evidence type="ECO:0000256" key="2">
    <source>
        <dbReference type="ARBA" id="ARBA00012513"/>
    </source>
</evidence>
<proteinExistence type="inferred from homology"/>
<keyword evidence="13" id="KW-1185">Reference proteome</keyword>
<protein>
    <recommendedName>
        <fullName evidence="2">non-specific serine/threonine protein kinase</fullName>
        <ecNumber evidence="2">2.7.11.1</ecNumber>
    </recommendedName>
</protein>
<dbReference type="InterPro" id="IPR008271">
    <property type="entry name" value="Ser/Thr_kinase_AS"/>
</dbReference>
<organism evidence="12 13">
    <name type="scientific">Spirodela intermedia</name>
    <name type="common">Intermediate duckweed</name>
    <dbReference type="NCBI Taxonomy" id="51605"/>
    <lineage>
        <taxon>Eukaryota</taxon>
        <taxon>Viridiplantae</taxon>
        <taxon>Streptophyta</taxon>
        <taxon>Embryophyta</taxon>
        <taxon>Tracheophyta</taxon>
        <taxon>Spermatophyta</taxon>
        <taxon>Magnoliopsida</taxon>
        <taxon>Liliopsida</taxon>
        <taxon>Araceae</taxon>
        <taxon>Lemnoideae</taxon>
        <taxon>Spirodela</taxon>
    </lineage>
</organism>
<evidence type="ECO:0000313" key="12">
    <source>
        <dbReference type="EMBL" id="CAA7394015.1"/>
    </source>
</evidence>
<sequence>MSPAPPIYFLSPSTSSSSLFSSGSRLPRPDKMLRKPPRESEEEVGHTSSSASSTTASGGGGGSSSRSSSSGRRSSGGSSVSPRASSTSSSTAPLAKVGVSPSPLTGPASSWSTPLREGPRLLSLPSRKPHRCSDPAWVAICGLGGDVGPRDFKLVRRLGRGDIGTVYLCRLRDEHHCRRRSEGQSQYYYAMKVVDKRELARKKKLGRAEAERRVLGALDHPFLPTLYADFDANPHFSCAVMEFCCGGDLHSLRHRQPHKRFPLDAVRFYGAEVLMALEYLHMLGILYRDLKPENVLIRADGHIMISDFDLSLESTASPAVHFSPAPPPASPRTSPSSGILGRLLRFLKPPRITKTEGGSSFARSRSTRSCASAAGRMFVAEPIEARSSSFVGTHEYVAPEVASGRRHGAAVDWWAFGVFLYELACGRTPFAGDTNAITLRNIVQSPVAFPRHPSTDPRLKDLISRLLRKDPERRLGAALGAAEVKAHPFFEGLNFALLRSQRPPVVPGSARKIARRETPPRSLDVWF</sequence>
<evidence type="ECO:0000256" key="8">
    <source>
        <dbReference type="ARBA" id="ARBA00047899"/>
    </source>
</evidence>
<keyword evidence="4" id="KW-0808">Transferase</keyword>
<dbReference type="FunFam" id="1.10.510.10:FF:000294">
    <property type="entry name" value="Serine/threonine-protein kinase OXI1"/>
    <property type="match status" value="1"/>
</dbReference>
<reference evidence="12" key="1">
    <citation type="submission" date="2020-02" db="EMBL/GenBank/DDBJ databases">
        <authorList>
            <person name="Scholz U."/>
            <person name="Mascher M."/>
            <person name="Fiebig A."/>
        </authorList>
    </citation>
    <scope>NUCLEOTIDE SEQUENCE</scope>
</reference>
<evidence type="ECO:0000256" key="9">
    <source>
        <dbReference type="ARBA" id="ARBA00048679"/>
    </source>
</evidence>
<comment type="similarity">
    <text evidence="1">Belongs to the protein kinase superfamily. AGC Ser/Thr protein kinase family.</text>
</comment>
<dbReference type="PROSITE" id="PS00108">
    <property type="entry name" value="PROTEIN_KINASE_ST"/>
    <property type="match status" value="1"/>
</dbReference>